<reference evidence="2 3" key="1">
    <citation type="submission" date="2013-11" db="EMBL/GenBank/DDBJ databases">
        <title>Genome sequencing of Stegodyphus mimosarum.</title>
        <authorList>
            <person name="Bechsgaard J."/>
        </authorList>
    </citation>
    <scope>NUCLEOTIDE SEQUENCE [LARGE SCALE GENOMIC DNA]</scope>
</reference>
<dbReference type="EMBL" id="KK122533">
    <property type="protein sequence ID" value="KFM82939.1"/>
    <property type="molecule type" value="Genomic_DNA"/>
</dbReference>
<feature type="non-terminal residue" evidence="2">
    <location>
        <position position="111"/>
    </location>
</feature>
<sequence length="111" mass="12408">MKMSEASFGEISFPVHEHRSQEIPLDASEVLAAALEQMDDIIAASAHEYENQPLEKQDPSPKTHSINDKFGSDTFFTLNVCETDVHLSENKMSVNKILDQLKDCIISRSDA</sequence>
<evidence type="ECO:0000313" key="3">
    <source>
        <dbReference type="Proteomes" id="UP000054359"/>
    </source>
</evidence>
<dbReference type="AlphaFoldDB" id="A0A087V000"/>
<accession>A0A087V000</accession>
<feature type="compositionally biased region" description="Basic and acidic residues" evidence="1">
    <location>
        <begin position="47"/>
        <end position="66"/>
    </location>
</feature>
<gene>
    <name evidence="2" type="ORF">X975_00841</name>
</gene>
<protein>
    <submittedName>
        <fullName evidence="2">Uncharacterized protein</fullName>
    </submittedName>
</protein>
<dbReference type="OrthoDB" id="6416425at2759"/>
<keyword evidence="3" id="KW-1185">Reference proteome</keyword>
<name>A0A087V000_STEMI</name>
<feature type="region of interest" description="Disordered" evidence="1">
    <location>
        <begin position="44"/>
        <end position="66"/>
    </location>
</feature>
<proteinExistence type="predicted"/>
<evidence type="ECO:0000313" key="2">
    <source>
        <dbReference type="EMBL" id="KFM82939.1"/>
    </source>
</evidence>
<evidence type="ECO:0000256" key="1">
    <source>
        <dbReference type="SAM" id="MobiDB-lite"/>
    </source>
</evidence>
<organism evidence="2 3">
    <name type="scientific">Stegodyphus mimosarum</name>
    <name type="common">African social velvet spider</name>
    <dbReference type="NCBI Taxonomy" id="407821"/>
    <lineage>
        <taxon>Eukaryota</taxon>
        <taxon>Metazoa</taxon>
        <taxon>Ecdysozoa</taxon>
        <taxon>Arthropoda</taxon>
        <taxon>Chelicerata</taxon>
        <taxon>Arachnida</taxon>
        <taxon>Araneae</taxon>
        <taxon>Araneomorphae</taxon>
        <taxon>Entelegynae</taxon>
        <taxon>Eresoidea</taxon>
        <taxon>Eresidae</taxon>
        <taxon>Stegodyphus</taxon>
    </lineage>
</organism>
<dbReference type="Proteomes" id="UP000054359">
    <property type="component" value="Unassembled WGS sequence"/>
</dbReference>